<dbReference type="InterPro" id="IPR050793">
    <property type="entry name" value="CMP-NeuNAc_synthase"/>
</dbReference>
<keyword evidence="2" id="KW-1185">Reference proteome</keyword>
<organism evidence="1 2">
    <name type="scientific">Flavobacterium pallidum</name>
    <dbReference type="NCBI Taxonomy" id="2172098"/>
    <lineage>
        <taxon>Bacteria</taxon>
        <taxon>Pseudomonadati</taxon>
        <taxon>Bacteroidota</taxon>
        <taxon>Flavobacteriia</taxon>
        <taxon>Flavobacteriales</taxon>
        <taxon>Flavobacteriaceae</taxon>
        <taxon>Flavobacterium</taxon>
    </lineage>
</organism>
<evidence type="ECO:0000313" key="1">
    <source>
        <dbReference type="EMBL" id="AWI25663.1"/>
    </source>
</evidence>
<proteinExistence type="predicted"/>
<accession>A0A2S1SGY4</accession>
<dbReference type="SUPFAM" id="SSF53448">
    <property type="entry name" value="Nucleotide-diphospho-sugar transferases"/>
    <property type="match status" value="1"/>
</dbReference>
<dbReference type="RefSeq" id="WP_108903449.1">
    <property type="nucleotide sequence ID" value="NZ_CP029187.1"/>
</dbReference>
<evidence type="ECO:0008006" key="3">
    <source>
        <dbReference type="Google" id="ProtNLM"/>
    </source>
</evidence>
<gene>
    <name evidence="1" type="ORF">HYN49_06990</name>
</gene>
<dbReference type="PANTHER" id="PTHR21485">
    <property type="entry name" value="HAD SUPERFAMILY MEMBERS CMAS AND KDSC"/>
    <property type="match status" value="1"/>
</dbReference>
<dbReference type="AlphaFoldDB" id="A0A2S1SGY4"/>
<dbReference type="PANTHER" id="PTHR21485:SF6">
    <property type="entry name" value="N-ACYLNEURAMINATE CYTIDYLYLTRANSFERASE-RELATED"/>
    <property type="match status" value="1"/>
</dbReference>
<evidence type="ECO:0000313" key="2">
    <source>
        <dbReference type="Proteomes" id="UP000244937"/>
    </source>
</evidence>
<dbReference type="KEGG" id="fpal:HYN49_06990"/>
<dbReference type="OrthoDB" id="9805604at2"/>
<dbReference type="Gene3D" id="3.90.550.10">
    <property type="entry name" value="Spore Coat Polysaccharide Biosynthesis Protein SpsA, Chain A"/>
    <property type="match status" value="1"/>
</dbReference>
<dbReference type="InterPro" id="IPR029044">
    <property type="entry name" value="Nucleotide-diphossugar_trans"/>
</dbReference>
<name>A0A2S1SGY4_9FLAO</name>
<dbReference type="GO" id="GO:0008781">
    <property type="term" value="F:N-acylneuraminate cytidylyltransferase activity"/>
    <property type="evidence" value="ECO:0007669"/>
    <property type="project" value="TreeGrafter"/>
</dbReference>
<protein>
    <recommendedName>
        <fullName evidence="3">Acylneuraminate cytidylyltransferase family protein</fullName>
    </recommendedName>
</protein>
<dbReference type="Pfam" id="PF02348">
    <property type="entry name" value="CTP_transf_3"/>
    <property type="match status" value="1"/>
</dbReference>
<reference evidence="1 2" key="1">
    <citation type="submission" date="2018-05" db="EMBL/GenBank/DDBJ databases">
        <title>Genome sequencing of Flavobacterium sp. HYN0049.</title>
        <authorList>
            <person name="Yi H."/>
            <person name="Baek C."/>
        </authorList>
    </citation>
    <scope>NUCLEOTIDE SEQUENCE [LARGE SCALE GENOMIC DNA]</scope>
    <source>
        <strain evidence="1 2">HYN0049</strain>
    </source>
</reference>
<dbReference type="Proteomes" id="UP000244937">
    <property type="component" value="Chromosome"/>
</dbReference>
<sequence>MKTLAVIPARGGSKGLPGKNLKLLGGIPLIAHAVLCAKGSSKISRIIVTTDCDQITQAAEKSGAEVIKRPAELASDESNVVSAVEHVLQEIGEEFDTIVLLQPTSPLRLSSDLDAILSLLENNPDTDGAVSVIQVDDTHPARMYTVNPSHELIPYIQNQETARRQDLEPVYLRNGCFYAVRTDAFLREKSFMVKKKMPYTMNAEWLANVDNARDFKITEILYEAWKDENTHYGI</sequence>
<dbReference type="CDD" id="cd02513">
    <property type="entry name" value="CMP-NeuAc_Synthase"/>
    <property type="match status" value="1"/>
</dbReference>
<dbReference type="EMBL" id="CP029187">
    <property type="protein sequence ID" value="AWI25663.1"/>
    <property type="molecule type" value="Genomic_DNA"/>
</dbReference>
<dbReference type="InterPro" id="IPR003329">
    <property type="entry name" value="Cytidylyl_trans"/>
</dbReference>